<dbReference type="Proteomes" id="UP000197025">
    <property type="component" value="Unassembled WGS sequence"/>
</dbReference>
<evidence type="ECO:0000256" key="6">
    <source>
        <dbReference type="ARBA" id="ARBA00029882"/>
    </source>
</evidence>
<dbReference type="PANTHER" id="PTHR36843">
    <property type="entry name" value="HEME-DEPENDENT PEROXIDASE YWFI-RELATED"/>
    <property type="match status" value="1"/>
</dbReference>
<dbReference type="RefSeq" id="WP_088571578.1">
    <property type="nucleotide sequence ID" value="NZ_FYEK01000035.1"/>
</dbReference>
<organism evidence="11 12">
    <name type="scientific">Thermoflexus hugenholtzii JAD2</name>
    <dbReference type="NCBI Taxonomy" id="877466"/>
    <lineage>
        <taxon>Bacteria</taxon>
        <taxon>Bacillati</taxon>
        <taxon>Chloroflexota</taxon>
        <taxon>Thermoflexia</taxon>
        <taxon>Thermoflexales</taxon>
        <taxon>Thermoflexaceae</taxon>
        <taxon>Thermoflexus</taxon>
    </lineage>
</organism>
<dbReference type="SUPFAM" id="SSF54909">
    <property type="entry name" value="Dimeric alpha+beta barrel"/>
    <property type="match status" value="1"/>
</dbReference>
<dbReference type="PANTHER" id="PTHR36843:SF1">
    <property type="entry name" value="COPROHEME DECARBOXYLASE"/>
    <property type="match status" value="1"/>
</dbReference>
<comment type="cofactor">
    <cofactor evidence="9">
        <name>Fe-coproporphyrin III</name>
        <dbReference type="ChEBI" id="CHEBI:68438"/>
    </cofactor>
</comment>
<evidence type="ECO:0000313" key="11">
    <source>
        <dbReference type="EMBL" id="SNB67850.1"/>
    </source>
</evidence>
<evidence type="ECO:0000256" key="1">
    <source>
        <dbReference type="ARBA" id="ARBA00014413"/>
    </source>
</evidence>
<evidence type="ECO:0000256" key="2">
    <source>
        <dbReference type="ARBA" id="ARBA00022617"/>
    </source>
</evidence>
<evidence type="ECO:0000256" key="10">
    <source>
        <dbReference type="ARBA" id="ARBA00050019"/>
    </source>
</evidence>
<keyword evidence="3" id="KW-0479">Metal-binding</keyword>
<dbReference type="GO" id="GO:0020037">
    <property type="term" value="F:heme binding"/>
    <property type="evidence" value="ECO:0007669"/>
    <property type="project" value="InterPro"/>
</dbReference>
<dbReference type="Gene3D" id="3.30.70.3420">
    <property type="match status" value="1"/>
</dbReference>
<keyword evidence="2" id="KW-0349">Heme</keyword>
<keyword evidence="12" id="KW-1185">Reference proteome</keyword>
<gene>
    <name evidence="11" type="ORF">SAMN02746019_00001900</name>
</gene>
<evidence type="ECO:0000313" key="12">
    <source>
        <dbReference type="Proteomes" id="UP000197025"/>
    </source>
</evidence>
<comment type="pathway">
    <text evidence="5">Porphyrin-containing compound metabolism.</text>
</comment>
<dbReference type="GO" id="GO:0016491">
    <property type="term" value="F:oxidoreductase activity"/>
    <property type="evidence" value="ECO:0007669"/>
    <property type="project" value="InterPro"/>
</dbReference>
<evidence type="ECO:0000256" key="7">
    <source>
        <dbReference type="ARBA" id="ARBA00030236"/>
    </source>
</evidence>
<sequence length="226" mass="26219">MEKTVLGHFAFFRLTEAFWALPPAQRRAQAAAWWEGISRAAVRAYLYQVFPTRVEADLLVWSAEPVEASETPARFFERFARAVHGCRTLVQPVLTLWGFTRPSIYAAGRSPQEIDPFEEDRRPYLIVYPFVKTTDWYLMSKDARQGMMNEHIRVGKQYPAIRQWLLYAFGLQDQEFVVVYEAEDLVLFSDLVQALRGTEARRYTLRDTPIFTALYRPLEAALDLLG</sequence>
<keyword evidence="4" id="KW-0408">Iron</keyword>
<comment type="catalytic activity">
    <reaction evidence="8">
        <text>Fe-coproporphyrin III + 2 H2O2 + 2 H(+) = heme b + 2 CO2 + 4 H2O</text>
        <dbReference type="Rhea" id="RHEA:56516"/>
        <dbReference type="ChEBI" id="CHEBI:15377"/>
        <dbReference type="ChEBI" id="CHEBI:15378"/>
        <dbReference type="ChEBI" id="CHEBI:16240"/>
        <dbReference type="ChEBI" id="CHEBI:16526"/>
        <dbReference type="ChEBI" id="CHEBI:60344"/>
        <dbReference type="ChEBI" id="CHEBI:68438"/>
        <dbReference type="EC" id="1.3.98.5"/>
    </reaction>
    <physiologicalReaction direction="left-to-right" evidence="8">
        <dbReference type="Rhea" id="RHEA:56517"/>
    </physiologicalReaction>
</comment>
<accession>A0A212R791</accession>
<dbReference type="EMBL" id="FYEK01000035">
    <property type="protein sequence ID" value="SNB67850.1"/>
    <property type="molecule type" value="Genomic_DNA"/>
</dbReference>
<dbReference type="AlphaFoldDB" id="A0A212R791"/>
<evidence type="ECO:0000256" key="3">
    <source>
        <dbReference type="ARBA" id="ARBA00022723"/>
    </source>
</evidence>
<dbReference type="Pfam" id="PF06778">
    <property type="entry name" value="Chlor_dismutase"/>
    <property type="match status" value="1"/>
</dbReference>
<evidence type="ECO:0000256" key="5">
    <source>
        <dbReference type="ARBA" id="ARBA00023444"/>
    </source>
</evidence>
<evidence type="ECO:0000256" key="9">
    <source>
        <dbReference type="ARBA" id="ARBA00049935"/>
    </source>
</evidence>
<dbReference type="EC" id="1.3.98.5" evidence="10"/>
<dbReference type="InParanoid" id="A0A212R791"/>
<dbReference type="OrthoDB" id="9773646at2"/>
<protein>
    <recommendedName>
        <fullName evidence="1">Coproheme decarboxylase</fullName>
        <ecNumber evidence="10">1.3.98.5</ecNumber>
    </recommendedName>
    <alternativeName>
        <fullName evidence="6">Coproheme III oxidative decarboxylase</fullName>
    </alternativeName>
    <alternativeName>
        <fullName evidence="7">Hydrogen peroxide-dependent heme synthase</fullName>
    </alternativeName>
</protein>
<dbReference type="InterPro" id="IPR011008">
    <property type="entry name" value="Dimeric_a/b-barrel"/>
</dbReference>
<reference evidence="12" key="1">
    <citation type="submission" date="2017-06" db="EMBL/GenBank/DDBJ databases">
        <authorList>
            <person name="Varghese N."/>
            <person name="Submissions S."/>
        </authorList>
    </citation>
    <scope>NUCLEOTIDE SEQUENCE [LARGE SCALE GENOMIC DNA]</scope>
    <source>
        <strain evidence="12">JAD2</strain>
    </source>
</reference>
<evidence type="ECO:0000256" key="8">
    <source>
        <dbReference type="ARBA" id="ARBA00049896"/>
    </source>
</evidence>
<dbReference type="InterPro" id="IPR010644">
    <property type="entry name" value="ChdC/CLD"/>
</dbReference>
<evidence type="ECO:0000256" key="4">
    <source>
        <dbReference type="ARBA" id="ARBA00023004"/>
    </source>
</evidence>
<dbReference type="GO" id="GO:0046872">
    <property type="term" value="F:metal ion binding"/>
    <property type="evidence" value="ECO:0007669"/>
    <property type="project" value="UniProtKB-KW"/>
</dbReference>
<name>A0A212R791_9CHLR</name>
<proteinExistence type="predicted"/>